<dbReference type="EMBL" id="HBUF01292956">
    <property type="protein sequence ID" value="CAG6689571.1"/>
    <property type="molecule type" value="Transcribed_RNA"/>
</dbReference>
<organism evidence="1">
    <name type="scientific">Cacopsylla melanoneura</name>
    <dbReference type="NCBI Taxonomy" id="428564"/>
    <lineage>
        <taxon>Eukaryota</taxon>
        <taxon>Metazoa</taxon>
        <taxon>Ecdysozoa</taxon>
        <taxon>Arthropoda</taxon>
        <taxon>Hexapoda</taxon>
        <taxon>Insecta</taxon>
        <taxon>Pterygota</taxon>
        <taxon>Neoptera</taxon>
        <taxon>Paraneoptera</taxon>
        <taxon>Hemiptera</taxon>
        <taxon>Sternorrhyncha</taxon>
        <taxon>Psylloidea</taxon>
        <taxon>Psyllidae</taxon>
        <taxon>Psyllinae</taxon>
        <taxon>Cacopsylla</taxon>
    </lineage>
</organism>
<sequence length="104" mass="12140">MYVQNYICVINNINVLISKVGISRGRVSFTNMGKRVGATLHLFLRFFQLSFQKSMGFSLNFRKKNCSYDFNNRGHQISTSVVRYFMYNGQLQEFSNFSDRKVNA</sequence>
<reference evidence="1" key="1">
    <citation type="submission" date="2021-05" db="EMBL/GenBank/DDBJ databases">
        <authorList>
            <person name="Alioto T."/>
            <person name="Alioto T."/>
            <person name="Gomez Garrido J."/>
        </authorList>
    </citation>
    <scope>NUCLEOTIDE SEQUENCE</scope>
</reference>
<accession>A0A8D8TJ03</accession>
<evidence type="ECO:0000313" key="1">
    <source>
        <dbReference type="EMBL" id="CAG6689571.1"/>
    </source>
</evidence>
<proteinExistence type="predicted"/>
<name>A0A8D8TJ03_9HEMI</name>
<dbReference type="AlphaFoldDB" id="A0A8D8TJ03"/>
<protein>
    <submittedName>
        <fullName evidence="1">Uncharacterized protein</fullName>
    </submittedName>
</protein>